<feature type="region of interest" description="Disordered" evidence="2">
    <location>
        <begin position="1"/>
        <end position="20"/>
    </location>
</feature>
<dbReference type="GeneID" id="92041915"/>
<feature type="coiled-coil region" evidence="1">
    <location>
        <begin position="144"/>
        <end position="178"/>
    </location>
</feature>
<evidence type="ECO:0000313" key="3">
    <source>
        <dbReference type="EMBL" id="KAK8089579.1"/>
    </source>
</evidence>
<accession>A0ABR1X2G8</accession>
<evidence type="ECO:0000256" key="1">
    <source>
        <dbReference type="SAM" id="Coils"/>
    </source>
</evidence>
<evidence type="ECO:0000313" key="4">
    <source>
        <dbReference type="Proteomes" id="UP001433268"/>
    </source>
</evidence>
<proteinExistence type="predicted"/>
<comment type="caution">
    <text evidence="3">The sequence shown here is derived from an EMBL/GenBank/DDBJ whole genome shotgun (WGS) entry which is preliminary data.</text>
</comment>
<sequence>MASSTKGRTAGRLDRVRKATGSAAKSVRLSGLVSVGQSQQINALQGRSNLTDSKIHALEDSLQKQQQALTGMVNLATRRQEDAVSRMKSFENQAGQVEERQKVLAQTLDDSFAAMSRDFEHLRSTIVNDRCTWNAERAKHQKDLEGMKQELDTNRMNMQQLEVQCQGMRDTLQTFKAEARLYGKLRITKLFESLQTDQRLKEAACPLTVTPTPGGAPTNAPDHFKHPSKAIRRFLRQFDRYQDAYEKRKPHSEEDFLWGFLGLLHPLIAEFLQETLIKRCPQYVTLRKEPCKPHPKSGVVPIIVLQGITGKPLTGDIFFRALDSMDMRFVSMELLEKENSET</sequence>
<dbReference type="EMBL" id="JAQQWN010000004">
    <property type="protein sequence ID" value="KAK8089579.1"/>
    <property type="molecule type" value="Genomic_DNA"/>
</dbReference>
<organism evidence="3 4">
    <name type="scientific">Apiospora hydei</name>
    <dbReference type="NCBI Taxonomy" id="1337664"/>
    <lineage>
        <taxon>Eukaryota</taxon>
        <taxon>Fungi</taxon>
        <taxon>Dikarya</taxon>
        <taxon>Ascomycota</taxon>
        <taxon>Pezizomycotina</taxon>
        <taxon>Sordariomycetes</taxon>
        <taxon>Xylariomycetidae</taxon>
        <taxon>Amphisphaeriales</taxon>
        <taxon>Apiosporaceae</taxon>
        <taxon>Apiospora</taxon>
    </lineage>
</organism>
<dbReference type="Proteomes" id="UP001433268">
    <property type="component" value="Unassembled WGS sequence"/>
</dbReference>
<evidence type="ECO:0000256" key="2">
    <source>
        <dbReference type="SAM" id="MobiDB-lite"/>
    </source>
</evidence>
<gene>
    <name evidence="3" type="ORF">PG997_004540</name>
</gene>
<keyword evidence="1" id="KW-0175">Coiled coil</keyword>
<name>A0ABR1X2G8_9PEZI</name>
<keyword evidence="4" id="KW-1185">Reference proteome</keyword>
<reference evidence="3 4" key="1">
    <citation type="submission" date="2023-01" db="EMBL/GenBank/DDBJ databases">
        <title>Analysis of 21 Apiospora genomes using comparative genomics revels a genus with tremendous synthesis potential of carbohydrate active enzymes and secondary metabolites.</title>
        <authorList>
            <person name="Sorensen T."/>
        </authorList>
    </citation>
    <scope>NUCLEOTIDE SEQUENCE [LARGE SCALE GENOMIC DNA]</scope>
    <source>
        <strain evidence="3 4">CBS 114990</strain>
    </source>
</reference>
<protein>
    <submittedName>
        <fullName evidence="3">Uncharacterized protein</fullName>
    </submittedName>
</protein>
<dbReference type="RefSeq" id="XP_066672473.1">
    <property type="nucleotide sequence ID" value="XM_066808855.1"/>
</dbReference>